<feature type="domain" description="Large ribosomal subunit protein uL15/eL18" evidence="6">
    <location>
        <begin position="338"/>
        <end position="408"/>
    </location>
</feature>
<protein>
    <recommendedName>
        <fullName evidence="6">Large ribosomal subunit protein uL15/eL18 domain-containing protein</fullName>
    </recommendedName>
</protein>
<dbReference type="InterPro" id="IPR021131">
    <property type="entry name" value="Ribosomal_uL15/eL18"/>
</dbReference>
<dbReference type="FunFam" id="3.100.10.10:FF:000002">
    <property type="entry name" value="60S ribosomal protein L27a"/>
    <property type="match status" value="1"/>
</dbReference>
<organism evidence="7 8">
    <name type="scientific">Ensete ventricosum</name>
    <name type="common">Abyssinian banana</name>
    <name type="synonym">Musa ensete</name>
    <dbReference type="NCBI Taxonomy" id="4639"/>
    <lineage>
        <taxon>Eukaryota</taxon>
        <taxon>Viridiplantae</taxon>
        <taxon>Streptophyta</taxon>
        <taxon>Embryophyta</taxon>
        <taxon>Tracheophyta</taxon>
        <taxon>Spermatophyta</taxon>
        <taxon>Magnoliopsida</taxon>
        <taxon>Liliopsida</taxon>
        <taxon>Zingiberales</taxon>
        <taxon>Musaceae</taxon>
        <taxon>Ensete</taxon>
    </lineage>
</organism>
<dbReference type="Pfam" id="PF07911">
    <property type="entry name" value="DUF1677"/>
    <property type="match status" value="1"/>
</dbReference>
<evidence type="ECO:0000256" key="5">
    <source>
        <dbReference type="SAM" id="MobiDB-lite"/>
    </source>
</evidence>
<evidence type="ECO:0000259" key="6">
    <source>
        <dbReference type="Pfam" id="PF00828"/>
    </source>
</evidence>
<dbReference type="HAMAP" id="MF_01341">
    <property type="entry name" value="Ribosomal_uL15"/>
    <property type="match status" value="1"/>
</dbReference>
<dbReference type="InterPro" id="IPR012876">
    <property type="entry name" value="DUF1677_pln"/>
</dbReference>
<dbReference type="EMBL" id="AMZH03010248">
    <property type="protein sequence ID" value="RRT55110.1"/>
    <property type="molecule type" value="Genomic_DNA"/>
</dbReference>
<comment type="similarity">
    <text evidence="1 4">Belongs to the universal ribosomal protein uL15 family.</text>
</comment>
<feature type="compositionally biased region" description="Basic residues" evidence="5">
    <location>
        <begin position="286"/>
        <end position="295"/>
    </location>
</feature>
<keyword evidence="2 4" id="KW-0689">Ribosomal protein</keyword>
<dbReference type="Gene3D" id="3.100.10.10">
    <property type="match status" value="1"/>
</dbReference>
<dbReference type="PROSITE" id="PS00475">
    <property type="entry name" value="RIBOSOMAL_L15"/>
    <property type="match status" value="1"/>
</dbReference>
<proteinExistence type="inferred from homology"/>
<sequence>MSATVMNGGDAAAVEVEFAACDCCGLMEECTPAYIAGVRERHGGRWICGLCAEAVQDEIRRSGPLISLEEAMGRHASFRRSFRSAEAAAVVPAEQLISAVRQLLRRNLDSPRAVRSTPGSPRTMYQDGLIYGSFGGPEDKPKTPHGELTLSISTHRHRDIRDRGSRDLPQGSRSPDSRAGPPPAAGGARRGLGTAAATGAEEPAEHRPASPPSPPPRPSVSNRRRGVTTSGRPAVALKCGGSSGRRLRAVTSVSRAAEKGAGVGAMTTRFKKNRKKRGHVSAGHGRIGKHRKHPGGRGNAGGMHHHRILFDKYHPGYFGKVGMRYFHRLRNKFHCPAVNVDRLWSLVPDAVKDAAAKDAAPLIDVTQFGYSKVLGKGMLPPDRPVVVKSKLVSKIAEKKIKAAGGAVVLTA</sequence>
<feature type="region of interest" description="Disordered" evidence="5">
    <location>
        <begin position="110"/>
        <end position="243"/>
    </location>
</feature>
<dbReference type="PANTHER" id="PTHR11721:SF3">
    <property type="entry name" value="LARGE RIBOSOMAL SUBUNIT PROTEIN UL15"/>
    <property type="match status" value="1"/>
</dbReference>
<dbReference type="Proteomes" id="UP000287651">
    <property type="component" value="Unassembled WGS sequence"/>
</dbReference>
<dbReference type="InterPro" id="IPR001196">
    <property type="entry name" value="Ribosomal_uL15_CS"/>
</dbReference>
<feature type="compositionally biased region" description="Pro residues" evidence="5">
    <location>
        <begin position="209"/>
        <end position="218"/>
    </location>
</feature>
<evidence type="ECO:0000256" key="4">
    <source>
        <dbReference type="RuleBase" id="RU003888"/>
    </source>
</evidence>
<evidence type="ECO:0000313" key="7">
    <source>
        <dbReference type="EMBL" id="RRT55110.1"/>
    </source>
</evidence>
<dbReference type="GO" id="GO:0006412">
    <property type="term" value="P:translation"/>
    <property type="evidence" value="ECO:0007669"/>
    <property type="project" value="InterPro"/>
</dbReference>
<evidence type="ECO:0000313" key="8">
    <source>
        <dbReference type="Proteomes" id="UP000287651"/>
    </source>
</evidence>
<name>A0A426YTP9_ENSVE</name>
<feature type="region of interest" description="Disordered" evidence="5">
    <location>
        <begin position="272"/>
        <end position="299"/>
    </location>
</feature>
<dbReference type="InterPro" id="IPR030878">
    <property type="entry name" value="Ribosomal_uL15"/>
</dbReference>
<dbReference type="Pfam" id="PF00828">
    <property type="entry name" value="Ribosomal_L27A"/>
    <property type="match status" value="1"/>
</dbReference>
<accession>A0A426YTP9</accession>
<feature type="compositionally biased region" description="Low complexity" evidence="5">
    <location>
        <begin position="185"/>
        <end position="201"/>
    </location>
</feature>
<dbReference type="AlphaFoldDB" id="A0A426YTP9"/>
<dbReference type="GO" id="GO:0003735">
    <property type="term" value="F:structural constituent of ribosome"/>
    <property type="evidence" value="ECO:0007669"/>
    <property type="project" value="InterPro"/>
</dbReference>
<gene>
    <name evidence="7" type="ORF">B296_00030359</name>
</gene>
<dbReference type="PANTHER" id="PTHR11721">
    <property type="entry name" value="60S RIBOSOMAL PROTEIN L27A"/>
    <property type="match status" value="1"/>
</dbReference>
<dbReference type="SUPFAM" id="SSF52080">
    <property type="entry name" value="Ribosomal proteins L15p and L18e"/>
    <property type="match status" value="1"/>
</dbReference>
<evidence type="ECO:0000256" key="3">
    <source>
        <dbReference type="ARBA" id="ARBA00023274"/>
    </source>
</evidence>
<keyword evidence="3 4" id="KW-0687">Ribonucleoprotein</keyword>
<evidence type="ECO:0000256" key="1">
    <source>
        <dbReference type="ARBA" id="ARBA00007320"/>
    </source>
</evidence>
<dbReference type="InterPro" id="IPR036227">
    <property type="entry name" value="Ribosomal_uL15/eL18_sf"/>
</dbReference>
<dbReference type="GO" id="GO:0022625">
    <property type="term" value="C:cytosolic large ribosomal subunit"/>
    <property type="evidence" value="ECO:0007669"/>
    <property type="project" value="TreeGrafter"/>
</dbReference>
<comment type="caution">
    <text evidence="7">The sequence shown here is derived from an EMBL/GenBank/DDBJ whole genome shotgun (WGS) entry which is preliminary data.</text>
</comment>
<evidence type="ECO:0000256" key="2">
    <source>
        <dbReference type="ARBA" id="ARBA00022980"/>
    </source>
</evidence>
<reference evidence="7 8" key="1">
    <citation type="journal article" date="2014" name="Agronomy (Basel)">
        <title>A Draft Genome Sequence for Ensete ventricosum, the Drought-Tolerant Tree Against Hunger.</title>
        <authorList>
            <person name="Harrison J."/>
            <person name="Moore K.A."/>
            <person name="Paszkiewicz K."/>
            <person name="Jones T."/>
            <person name="Grant M."/>
            <person name="Ambacheew D."/>
            <person name="Muzemil S."/>
            <person name="Studholme D.J."/>
        </authorList>
    </citation>
    <scope>NUCLEOTIDE SEQUENCE [LARGE SCALE GENOMIC DNA]</scope>
</reference>